<gene>
    <name evidence="1" type="ORF">IQ276_28445</name>
</gene>
<evidence type="ECO:0000313" key="1">
    <source>
        <dbReference type="EMBL" id="MBE9026208.1"/>
    </source>
</evidence>
<reference evidence="1" key="1">
    <citation type="submission" date="2020-10" db="EMBL/GenBank/DDBJ databases">
        <authorList>
            <person name="Castelo-Branco R."/>
            <person name="Eusebio N."/>
            <person name="Adriana R."/>
            <person name="Vieira A."/>
            <person name="Brugerolle De Fraissinette N."/>
            <person name="Rezende De Castro R."/>
            <person name="Schneider M.P."/>
            <person name="Vasconcelos V."/>
            <person name="Leao P.N."/>
        </authorList>
    </citation>
    <scope>NUCLEOTIDE SEQUENCE</scope>
    <source>
        <strain evidence="1">LEGE 12446</strain>
    </source>
</reference>
<name>A0A8J7D4D1_DESMC</name>
<comment type="caution">
    <text evidence="1">The sequence shown here is derived from an EMBL/GenBank/DDBJ whole genome shotgun (WGS) entry which is preliminary data.</text>
</comment>
<organism evidence="1 2">
    <name type="scientific">Desmonostoc muscorum LEGE 12446</name>
    <dbReference type="NCBI Taxonomy" id="1828758"/>
    <lineage>
        <taxon>Bacteria</taxon>
        <taxon>Bacillati</taxon>
        <taxon>Cyanobacteriota</taxon>
        <taxon>Cyanophyceae</taxon>
        <taxon>Nostocales</taxon>
        <taxon>Nostocaceae</taxon>
        <taxon>Desmonostoc</taxon>
    </lineage>
</organism>
<dbReference type="RefSeq" id="WP_193921824.1">
    <property type="nucleotide sequence ID" value="NZ_JADEXS020000001.1"/>
</dbReference>
<proteinExistence type="predicted"/>
<protein>
    <submittedName>
        <fullName evidence="1">Uncharacterized protein</fullName>
    </submittedName>
</protein>
<dbReference type="AlphaFoldDB" id="A0A8J7D4D1"/>
<dbReference type="Proteomes" id="UP000622533">
    <property type="component" value="Unassembled WGS sequence"/>
</dbReference>
<keyword evidence="2" id="KW-1185">Reference proteome</keyword>
<accession>A0A8J7D4D1</accession>
<evidence type="ECO:0000313" key="2">
    <source>
        <dbReference type="Proteomes" id="UP000622533"/>
    </source>
</evidence>
<dbReference type="EMBL" id="JADEXS010000554">
    <property type="protein sequence ID" value="MBE9026208.1"/>
    <property type="molecule type" value="Genomic_DNA"/>
</dbReference>
<sequence length="176" mass="20407">MKTKVEFCAYIREENEFPCIDENTLKIDFEKYREKLINNLDADGLIVISSLEEPDTRIQIQDELWAIVQNLCFIAILDLVAQKSAVVRIYNNYGYVRLDPEANQVRISGDGIPDVRIDRSDLIIALYDCGKRFIEFFRMLRGNDLEYQDVIQGLEEHAETAKQCIQDWLAIKNPNG</sequence>